<evidence type="ECO:0008006" key="3">
    <source>
        <dbReference type="Google" id="ProtNLM"/>
    </source>
</evidence>
<dbReference type="Proteomes" id="UP000637383">
    <property type="component" value="Unassembled WGS sequence"/>
</dbReference>
<accession>A0ABR8KIN8</accession>
<reference evidence="1 2" key="1">
    <citation type="journal article" date="2020" name="ISME J.">
        <title>Comparative genomics reveals insights into cyanobacterial evolution and habitat adaptation.</title>
        <authorList>
            <person name="Chen M.Y."/>
            <person name="Teng W.K."/>
            <person name="Zhao L."/>
            <person name="Hu C.X."/>
            <person name="Zhou Y.K."/>
            <person name="Han B.P."/>
            <person name="Song L.R."/>
            <person name="Shu W.S."/>
        </authorList>
    </citation>
    <scope>NUCLEOTIDE SEQUENCE [LARGE SCALE GENOMIC DNA]</scope>
    <source>
        <strain evidence="1 2">FACHB-159</strain>
    </source>
</reference>
<gene>
    <name evidence="1" type="ORF">H6H03_32945</name>
</gene>
<dbReference type="EMBL" id="JACJTU010000054">
    <property type="protein sequence ID" value="MBD2738631.1"/>
    <property type="molecule type" value="Genomic_DNA"/>
</dbReference>
<comment type="caution">
    <text evidence="1">The sequence shown here is derived from an EMBL/GenBank/DDBJ whole genome shotgun (WGS) entry which is preliminary data.</text>
</comment>
<proteinExistence type="predicted"/>
<name>A0ABR8KIN8_9NOSO</name>
<evidence type="ECO:0000313" key="2">
    <source>
        <dbReference type="Proteomes" id="UP000637383"/>
    </source>
</evidence>
<evidence type="ECO:0000313" key="1">
    <source>
        <dbReference type="EMBL" id="MBD2738631.1"/>
    </source>
</evidence>
<keyword evidence="2" id="KW-1185">Reference proteome</keyword>
<organism evidence="1 2">
    <name type="scientific">Nostoc paludosum FACHB-159</name>
    <dbReference type="NCBI Taxonomy" id="2692908"/>
    <lineage>
        <taxon>Bacteria</taxon>
        <taxon>Bacillati</taxon>
        <taxon>Cyanobacteriota</taxon>
        <taxon>Cyanophyceae</taxon>
        <taxon>Nostocales</taxon>
        <taxon>Nostocaceae</taxon>
        <taxon>Nostoc</taxon>
    </lineage>
</organism>
<protein>
    <recommendedName>
        <fullName evidence="3">LysM domain-containing protein</fullName>
    </recommendedName>
</protein>
<sequence>MAEKLYGNANDWERIFNVNKPIIGPDPERIYPGVEIVIP</sequence>